<evidence type="ECO:0000256" key="2">
    <source>
        <dbReference type="ARBA" id="ARBA00009239"/>
    </source>
</evidence>
<keyword evidence="5 10" id="KW-0735">Signal-anchor</keyword>
<dbReference type="EC" id="2.4.1.-" evidence="10"/>
<gene>
    <name evidence="12" type="primary">RvY_17450-1</name>
    <name evidence="12" type="synonym">RvY_17450.1</name>
    <name evidence="12" type="ORF">RvY_17450</name>
</gene>
<dbReference type="STRING" id="947166.A0A1D1W257"/>
<evidence type="ECO:0000256" key="4">
    <source>
        <dbReference type="ARBA" id="ARBA00022692"/>
    </source>
</evidence>
<comment type="caution">
    <text evidence="12">The sequence shown here is derived from an EMBL/GenBank/DDBJ whole genome shotgun (WGS) entry which is preliminary data.</text>
</comment>
<dbReference type="PANTHER" id="PTHR12369:SF11">
    <property type="entry name" value="HEXOSYLTRANSFERASE"/>
    <property type="match status" value="1"/>
</dbReference>
<organism evidence="12 13">
    <name type="scientific">Ramazzottius varieornatus</name>
    <name type="common">Water bear</name>
    <name type="synonym">Tardigrade</name>
    <dbReference type="NCBI Taxonomy" id="947166"/>
    <lineage>
        <taxon>Eukaryota</taxon>
        <taxon>Metazoa</taxon>
        <taxon>Ecdysozoa</taxon>
        <taxon>Tardigrada</taxon>
        <taxon>Eutardigrada</taxon>
        <taxon>Parachela</taxon>
        <taxon>Hypsibioidea</taxon>
        <taxon>Ramazzottiidae</taxon>
        <taxon>Ramazzottius</taxon>
    </lineage>
</organism>
<dbReference type="InterPro" id="IPR008428">
    <property type="entry name" value="Chond_GalNAc"/>
</dbReference>
<evidence type="ECO:0000256" key="10">
    <source>
        <dbReference type="RuleBase" id="RU364016"/>
    </source>
</evidence>
<dbReference type="EMBL" id="BDGG01000015">
    <property type="protein sequence ID" value="GAV07635.1"/>
    <property type="molecule type" value="Genomic_DNA"/>
</dbReference>
<dbReference type="OrthoDB" id="431432at2759"/>
<dbReference type="SUPFAM" id="SSF53448">
    <property type="entry name" value="Nucleotide-diphospho-sugar transferases"/>
    <property type="match status" value="2"/>
</dbReference>
<evidence type="ECO:0000256" key="6">
    <source>
        <dbReference type="ARBA" id="ARBA00022989"/>
    </source>
</evidence>
<dbReference type="InterPro" id="IPR051227">
    <property type="entry name" value="CS_glycosyltransferase"/>
</dbReference>
<reference evidence="12 13" key="1">
    <citation type="journal article" date="2016" name="Nat. Commun.">
        <title>Extremotolerant tardigrade genome and improved radiotolerance of human cultured cells by tardigrade-unique protein.</title>
        <authorList>
            <person name="Hashimoto T."/>
            <person name="Horikawa D.D."/>
            <person name="Saito Y."/>
            <person name="Kuwahara H."/>
            <person name="Kozuka-Hata H."/>
            <person name="Shin-I T."/>
            <person name="Minakuchi Y."/>
            <person name="Ohishi K."/>
            <person name="Motoyama A."/>
            <person name="Aizu T."/>
            <person name="Enomoto A."/>
            <person name="Kondo K."/>
            <person name="Tanaka S."/>
            <person name="Hara Y."/>
            <person name="Koshikawa S."/>
            <person name="Sagara H."/>
            <person name="Miura T."/>
            <person name="Yokobori S."/>
            <person name="Miyagawa K."/>
            <person name="Suzuki Y."/>
            <person name="Kubo T."/>
            <person name="Oyama M."/>
            <person name="Kohara Y."/>
            <person name="Fujiyama A."/>
            <person name="Arakawa K."/>
            <person name="Katayama T."/>
            <person name="Toyoda A."/>
            <person name="Kunieda T."/>
        </authorList>
    </citation>
    <scope>NUCLEOTIDE SEQUENCE [LARGE SCALE GENOMIC DNA]</scope>
    <source>
        <strain evidence="12 13">YOKOZUNA-1</strain>
    </source>
</reference>
<keyword evidence="13" id="KW-1185">Reference proteome</keyword>
<evidence type="ECO:0000256" key="3">
    <source>
        <dbReference type="ARBA" id="ARBA00022679"/>
    </source>
</evidence>
<evidence type="ECO:0000313" key="12">
    <source>
        <dbReference type="EMBL" id="GAV07635.1"/>
    </source>
</evidence>
<dbReference type="Proteomes" id="UP000186922">
    <property type="component" value="Unassembled WGS sequence"/>
</dbReference>
<proteinExistence type="inferred from homology"/>
<evidence type="ECO:0000256" key="7">
    <source>
        <dbReference type="ARBA" id="ARBA00023034"/>
    </source>
</evidence>
<protein>
    <recommendedName>
        <fullName evidence="10">Hexosyltransferase</fullName>
        <ecNumber evidence="10">2.4.1.-</ecNumber>
    </recommendedName>
</protein>
<evidence type="ECO:0000256" key="11">
    <source>
        <dbReference type="SAM" id="MobiDB-lite"/>
    </source>
</evidence>
<dbReference type="Gene3D" id="3.90.550.50">
    <property type="match status" value="1"/>
</dbReference>
<name>A0A1D1W257_RAMVA</name>
<evidence type="ECO:0000256" key="8">
    <source>
        <dbReference type="ARBA" id="ARBA00023136"/>
    </source>
</evidence>
<keyword evidence="7 10" id="KW-0333">Golgi apparatus</keyword>
<evidence type="ECO:0000313" key="13">
    <source>
        <dbReference type="Proteomes" id="UP000186922"/>
    </source>
</evidence>
<dbReference type="Gene3D" id="3.90.550.10">
    <property type="entry name" value="Spore Coat Polysaccharide Biosynthesis Protein SpsA, Chain A"/>
    <property type="match status" value="1"/>
</dbReference>
<sequence>MRFGRTCDILFRVVIGTLVAYLTRLPISSNSSSCPNASVTSVTSRPHLQERQWQPEVPPEVKPRRLLFVGVMTAQKYLDNRAASVYHTWGQKLPPETAQIAFFSSAGSVCHTDPNLPLVALPGVDDSYPPQKKSFLMLKYMNDHFIDDFEWFMRADDDVFVRGDRLEEFLRSLNSSKPLFIGQAGMGNKEEFGMLSLSPGENFCMGGPGIIISREVLRRMAPHMKYCLKHLLSTHEDVEVGRCIGKFAGVPCAWSYEMQTIFYHNGSGAAAFTGDLHSKQVHRAITLHPVKTSEHLYRIQNYYNALKLLSLRHEILKLRREVSDMNSLLYPGKSDPMLAWPTLNRFRPESAEQVLEWEFFTKSLFSHLDFNPKRAPRSSLKWAQNDLTMQMMDSLNQYSQQRGRVIDFRELLYGFQRLDPLHGVHYVLDLHLVYRRYSGKKMTAPVRRHAYLEQSFSSIDLVEEVDCVGTSPFPPNLKRDFGRLLRYHTDLKKRQLDSTDPLCSKLVRDEQVNFVVPISGRYATYLRFIKLMEDVCFSTNQSVSLTIVSFVTSDNSETFLDTEKHLESVRRRYPQYDISLLRAEGNFSRAKALHLGSQRFANDSLLFFVDVDMAFDVETLSRIRKSTKMGRMVYYPIVFSQYDPSTWSTKDTSVDHFHLTQDSGYWRQFGYGIASMYRADFERVGGFDQSIYGWGKEDVDLFEKYIKEGEKDSRFAVFRAVDPTLVHIYHPIHCDAKLDSVQLTMCLGTKAASLASESVMTRYLMDNPSLLHTLDKP</sequence>
<comment type="subcellular location">
    <subcellularLocation>
        <location evidence="1 10">Golgi apparatus</location>
        <location evidence="1 10">Golgi stack membrane</location>
        <topology evidence="1 10">Single-pass type II membrane protein</topology>
    </subcellularLocation>
</comment>
<keyword evidence="6" id="KW-1133">Transmembrane helix</keyword>
<evidence type="ECO:0000256" key="9">
    <source>
        <dbReference type="ARBA" id="ARBA00023180"/>
    </source>
</evidence>
<accession>A0A1D1W257</accession>
<comment type="similarity">
    <text evidence="2 10">Belongs to the chondroitin N-acetylgalactosaminyltransferase family.</text>
</comment>
<dbReference type="PANTHER" id="PTHR12369">
    <property type="entry name" value="CHONDROITIN SYNTHASE"/>
    <property type="match status" value="1"/>
</dbReference>
<keyword evidence="9" id="KW-0325">Glycoprotein</keyword>
<dbReference type="GO" id="GO:0047238">
    <property type="term" value="F:glucuronosyl-N-acetylgalactosaminyl-proteoglycan 4-beta-N-acetylgalactosaminyltransferase activity"/>
    <property type="evidence" value="ECO:0007669"/>
    <property type="project" value="TreeGrafter"/>
</dbReference>
<dbReference type="GO" id="GO:0032580">
    <property type="term" value="C:Golgi cisterna membrane"/>
    <property type="evidence" value="ECO:0007669"/>
    <property type="project" value="UniProtKB-SubCell"/>
</dbReference>
<evidence type="ECO:0000256" key="5">
    <source>
        <dbReference type="ARBA" id="ARBA00022968"/>
    </source>
</evidence>
<dbReference type="FunFam" id="3.90.550.50:FF:000004">
    <property type="entry name" value="Hexosyltransferase"/>
    <property type="match status" value="1"/>
</dbReference>
<keyword evidence="3 10" id="KW-0808">Transferase</keyword>
<dbReference type="InterPro" id="IPR029044">
    <property type="entry name" value="Nucleotide-diphossugar_trans"/>
</dbReference>
<dbReference type="Pfam" id="PF05679">
    <property type="entry name" value="CHGN"/>
    <property type="match status" value="1"/>
</dbReference>
<dbReference type="AlphaFoldDB" id="A0A1D1W257"/>
<keyword evidence="8" id="KW-0472">Membrane</keyword>
<keyword evidence="4" id="KW-0812">Transmembrane</keyword>
<feature type="region of interest" description="Disordered" evidence="11">
    <location>
        <begin position="30"/>
        <end position="56"/>
    </location>
</feature>
<feature type="compositionally biased region" description="Low complexity" evidence="11">
    <location>
        <begin position="30"/>
        <end position="42"/>
    </location>
</feature>
<evidence type="ECO:0000256" key="1">
    <source>
        <dbReference type="ARBA" id="ARBA00004447"/>
    </source>
</evidence>